<evidence type="ECO:0000313" key="2">
    <source>
        <dbReference type="EMBL" id="MBR1368323.1"/>
    </source>
</evidence>
<dbReference type="InterPro" id="IPR009010">
    <property type="entry name" value="Asp_de-COase-like_dom_sf"/>
</dbReference>
<dbReference type="InterPro" id="IPR006657">
    <property type="entry name" value="MoPterin_dinucl-bd_dom"/>
</dbReference>
<dbReference type="GO" id="GO:0016491">
    <property type="term" value="F:oxidoreductase activity"/>
    <property type="evidence" value="ECO:0007669"/>
    <property type="project" value="InterPro"/>
</dbReference>
<sequence length="129" mass="14113">MTYTLNSGRVIPQGAFVEHKISQGYREATSVLFIHPMDLFQLGIESGDKVRVTSAAGSVVLRTEETETLREGCVFIALGPYANAITGGYSHGTGMPDYKAIPVEIEPTDDPVMTVWDLMEEIGGLRYDN</sequence>
<name>A0A8J8B4Q6_9EURY</name>
<keyword evidence="3" id="KW-1185">Reference proteome</keyword>
<proteinExistence type="predicted"/>
<dbReference type="Proteomes" id="UP000730161">
    <property type="component" value="Unassembled WGS sequence"/>
</dbReference>
<dbReference type="AlphaFoldDB" id="A0A8J8B4Q6"/>
<accession>A0A8J8B4Q6</accession>
<protein>
    <submittedName>
        <fullName evidence="2">Molybdopterin dinucleotide-binding protein</fullName>
    </submittedName>
</protein>
<dbReference type="PIRSF" id="PIRSF015873">
    <property type="entry name" value="FwdD"/>
    <property type="match status" value="1"/>
</dbReference>
<gene>
    <name evidence="2" type="ORF">RJ53_01940</name>
</gene>
<reference evidence="2" key="1">
    <citation type="submission" date="2014-12" db="EMBL/GenBank/DDBJ databases">
        <authorList>
            <person name="Huang H.-H."/>
            <person name="Chen S.-C."/>
            <person name="Lai M.-C."/>
        </authorList>
    </citation>
    <scope>NUCLEOTIDE SEQUENCE</scope>
    <source>
        <strain evidence="2">K1F9705b</strain>
    </source>
</reference>
<dbReference type="GO" id="GO:0043546">
    <property type="term" value="F:molybdopterin cofactor binding"/>
    <property type="evidence" value="ECO:0007669"/>
    <property type="project" value="InterPro"/>
</dbReference>
<feature type="domain" description="Molybdopterin dinucleotide-binding" evidence="1">
    <location>
        <begin position="4"/>
        <end position="101"/>
    </location>
</feature>
<comment type="caution">
    <text evidence="2">The sequence shown here is derived from an EMBL/GenBank/DDBJ whole genome shotgun (WGS) entry which is preliminary data.</text>
</comment>
<dbReference type="Gene3D" id="2.40.40.20">
    <property type="match status" value="1"/>
</dbReference>
<evidence type="ECO:0000313" key="3">
    <source>
        <dbReference type="Proteomes" id="UP000730161"/>
    </source>
</evidence>
<dbReference type="EMBL" id="JWHL01000002">
    <property type="protein sequence ID" value="MBR1368323.1"/>
    <property type="molecule type" value="Genomic_DNA"/>
</dbReference>
<dbReference type="OrthoDB" id="116806at2157"/>
<evidence type="ECO:0000259" key="1">
    <source>
        <dbReference type="Pfam" id="PF01568"/>
    </source>
</evidence>
<dbReference type="Pfam" id="PF01568">
    <property type="entry name" value="Molydop_binding"/>
    <property type="match status" value="1"/>
</dbReference>
<dbReference type="RefSeq" id="WP_211529935.1">
    <property type="nucleotide sequence ID" value="NZ_JWHL01000002.1"/>
</dbReference>
<organism evidence="2 3">
    <name type="scientific">Methanocalculus chunghsingensis</name>
    <dbReference type="NCBI Taxonomy" id="156457"/>
    <lineage>
        <taxon>Archaea</taxon>
        <taxon>Methanobacteriati</taxon>
        <taxon>Methanobacteriota</taxon>
        <taxon>Stenosarchaea group</taxon>
        <taxon>Methanomicrobia</taxon>
        <taxon>Methanomicrobiales</taxon>
        <taxon>Methanocalculaceae</taxon>
        <taxon>Methanocalculus</taxon>
    </lineage>
</organism>
<dbReference type="InterPro" id="IPR012040">
    <property type="entry name" value="Formylmethanofuran_DH_dsu"/>
</dbReference>
<dbReference type="SUPFAM" id="SSF50692">
    <property type="entry name" value="ADC-like"/>
    <property type="match status" value="1"/>
</dbReference>